<comment type="caution">
    <text evidence="1">The sequence shown here is derived from an EMBL/GenBank/DDBJ whole genome shotgun (WGS) entry which is preliminary data.</text>
</comment>
<reference evidence="1" key="1">
    <citation type="journal article" date="2022" name="bioRxiv">
        <title>Sequencing and chromosome-scale assembly of the giantPleurodeles waltlgenome.</title>
        <authorList>
            <person name="Brown T."/>
            <person name="Elewa A."/>
            <person name="Iarovenko S."/>
            <person name="Subramanian E."/>
            <person name="Araus A.J."/>
            <person name="Petzold A."/>
            <person name="Susuki M."/>
            <person name="Suzuki K.-i.T."/>
            <person name="Hayashi T."/>
            <person name="Toyoda A."/>
            <person name="Oliveira C."/>
            <person name="Osipova E."/>
            <person name="Leigh N.D."/>
            <person name="Simon A."/>
            <person name="Yun M.H."/>
        </authorList>
    </citation>
    <scope>NUCLEOTIDE SEQUENCE</scope>
    <source>
        <strain evidence="1">20211129_DDA</strain>
        <tissue evidence="1">Liver</tissue>
    </source>
</reference>
<dbReference type="EMBL" id="JANPWB010000007">
    <property type="protein sequence ID" value="KAJ1174273.1"/>
    <property type="molecule type" value="Genomic_DNA"/>
</dbReference>
<keyword evidence="2" id="KW-1185">Reference proteome</keyword>
<proteinExistence type="predicted"/>
<accession>A0AAV7TCG7</accession>
<gene>
    <name evidence="1" type="ORF">NDU88_006095</name>
</gene>
<evidence type="ECO:0008006" key="3">
    <source>
        <dbReference type="Google" id="ProtNLM"/>
    </source>
</evidence>
<organism evidence="1 2">
    <name type="scientific">Pleurodeles waltl</name>
    <name type="common">Iberian ribbed newt</name>
    <dbReference type="NCBI Taxonomy" id="8319"/>
    <lineage>
        <taxon>Eukaryota</taxon>
        <taxon>Metazoa</taxon>
        <taxon>Chordata</taxon>
        <taxon>Craniata</taxon>
        <taxon>Vertebrata</taxon>
        <taxon>Euteleostomi</taxon>
        <taxon>Amphibia</taxon>
        <taxon>Batrachia</taxon>
        <taxon>Caudata</taxon>
        <taxon>Salamandroidea</taxon>
        <taxon>Salamandridae</taxon>
        <taxon>Pleurodelinae</taxon>
        <taxon>Pleurodeles</taxon>
    </lineage>
</organism>
<dbReference type="AlphaFoldDB" id="A0AAV7TCG7"/>
<protein>
    <recommendedName>
        <fullName evidence="3">Myb-like domain-containing protein</fullName>
    </recommendedName>
</protein>
<name>A0AAV7TCG7_PLEWA</name>
<sequence length="73" mass="8236">MYAGGDGTHRHVSAHQKKDIWRAIAKEVPTLGVYHSRSAHCHKRWEDIRRWSLKTAEAQLGWPPNVGGVPVTP</sequence>
<evidence type="ECO:0000313" key="2">
    <source>
        <dbReference type="Proteomes" id="UP001066276"/>
    </source>
</evidence>
<evidence type="ECO:0000313" key="1">
    <source>
        <dbReference type="EMBL" id="KAJ1174273.1"/>
    </source>
</evidence>
<dbReference type="Proteomes" id="UP001066276">
    <property type="component" value="Chromosome 4_1"/>
</dbReference>